<dbReference type="GO" id="GO:0003341">
    <property type="term" value="P:cilium movement"/>
    <property type="evidence" value="ECO:0007669"/>
    <property type="project" value="TreeGrafter"/>
</dbReference>
<organism evidence="5 6">
    <name type="scientific">Cnephaeus nilssonii</name>
    <name type="common">Northern bat</name>
    <name type="synonym">Eptesicus nilssonii</name>
    <dbReference type="NCBI Taxonomy" id="3371016"/>
    <lineage>
        <taxon>Eukaryota</taxon>
        <taxon>Metazoa</taxon>
        <taxon>Chordata</taxon>
        <taxon>Craniata</taxon>
        <taxon>Vertebrata</taxon>
        <taxon>Euteleostomi</taxon>
        <taxon>Mammalia</taxon>
        <taxon>Eutheria</taxon>
        <taxon>Laurasiatheria</taxon>
        <taxon>Chiroptera</taxon>
        <taxon>Yangochiroptera</taxon>
        <taxon>Vespertilionidae</taxon>
        <taxon>Cnephaeus</taxon>
    </lineage>
</organism>
<evidence type="ECO:0000256" key="3">
    <source>
        <dbReference type="SAM" id="MobiDB-lite"/>
    </source>
</evidence>
<dbReference type="Pfam" id="PF21773">
    <property type="entry name" value="ODAD1_CC"/>
    <property type="match status" value="1"/>
</dbReference>
<evidence type="ECO:0000259" key="4">
    <source>
        <dbReference type="Pfam" id="PF21773"/>
    </source>
</evidence>
<evidence type="ECO:0000313" key="6">
    <source>
        <dbReference type="Proteomes" id="UP001177744"/>
    </source>
</evidence>
<dbReference type="PANTHER" id="PTHR21694">
    <property type="entry name" value="COILED-COIL DOMAIN-CONTAINING PROTEIN 63"/>
    <property type="match status" value="1"/>
</dbReference>
<keyword evidence="6" id="KW-1185">Reference proteome</keyword>
<evidence type="ECO:0000256" key="2">
    <source>
        <dbReference type="SAM" id="Coils"/>
    </source>
</evidence>
<feature type="domain" description="ODAD1 central coiled coil region" evidence="4">
    <location>
        <begin position="4"/>
        <end position="234"/>
    </location>
</feature>
<feature type="compositionally biased region" description="Polar residues" evidence="3">
    <location>
        <begin position="355"/>
        <end position="369"/>
    </location>
</feature>
<dbReference type="AlphaFoldDB" id="A0AA40HF01"/>
<gene>
    <name evidence="5" type="ORF">QTO34_010180</name>
</gene>
<feature type="region of interest" description="Disordered" evidence="3">
    <location>
        <begin position="350"/>
        <end position="382"/>
    </location>
</feature>
<reference evidence="5" key="1">
    <citation type="submission" date="2023-06" db="EMBL/GenBank/DDBJ databases">
        <title>Reference genome for the Northern bat (Eptesicus nilssonii), a most northern bat species.</title>
        <authorList>
            <person name="Laine V.N."/>
            <person name="Pulliainen A.T."/>
            <person name="Lilley T.M."/>
        </authorList>
    </citation>
    <scope>NUCLEOTIDE SEQUENCE</scope>
    <source>
        <strain evidence="5">BLF_Eptnil</strain>
        <tissue evidence="5">Kidney</tissue>
    </source>
</reference>
<dbReference type="InterPro" id="IPR049258">
    <property type="entry name" value="ODAD1_CC"/>
</dbReference>
<feature type="coiled-coil region" evidence="2">
    <location>
        <begin position="138"/>
        <end position="221"/>
    </location>
</feature>
<evidence type="ECO:0000313" key="5">
    <source>
        <dbReference type="EMBL" id="KAK1329996.1"/>
    </source>
</evidence>
<feature type="compositionally biased region" description="Low complexity" evidence="3">
    <location>
        <begin position="432"/>
        <end position="448"/>
    </location>
</feature>
<name>A0AA40HF01_CNENI</name>
<evidence type="ECO:0000256" key="1">
    <source>
        <dbReference type="ARBA" id="ARBA00023054"/>
    </source>
</evidence>
<sequence>MQFLRHTLSALTLSSISAYSIREEAKTKMSMLRERADKEGAQNETEVQTLQRQIAHLDQLHRFLQLKNHDRQPDPVVLEKREKRAREVAEGLRKTSQEKLVLRYEDTLNKLFHLTGESDPDLLVDKYLEMEERNFAEFNFINEQNSELERLREEIREMREAMKSARTGHAARRSLKEEQQASVLEQIGEVRSEADSLEARAQKLREQVEKFKAGIQQLFTKAHCDNTIINDLLGVKTYMRDRDIGLFLGLIEKRLVELLTVQAYQDAQSYTTSSLSIAALTVLGQSPEDLPKKVAPPQLPDNLEEPPGFEAKEDYPLSKEELLSYVMKSMEAREQAREQHLKELMEMAKKMDSSPPLTLTATQRASSGTPLAMSPSLGPGSVLSHRTNGILVSSRPTSSNVGHVTFGDPSAIGSASVSQVSTGGRVAFRPVSSSSYLGSTGYLESSGGPESAGGLPSKGTGSESSPGPASSAGPGSMASKES</sequence>
<comment type="caution">
    <text evidence="5">The sequence shown here is derived from an EMBL/GenBank/DDBJ whole genome shotgun (WGS) entry which is preliminary data.</text>
</comment>
<accession>A0AA40HF01</accession>
<dbReference type="EMBL" id="JAULJE010000021">
    <property type="protein sequence ID" value="KAK1329996.1"/>
    <property type="molecule type" value="Genomic_DNA"/>
</dbReference>
<dbReference type="Proteomes" id="UP001177744">
    <property type="component" value="Unassembled WGS sequence"/>
</dbReference>
<dbReference type="PANTHER" id="PTHR21694:SF35">
    <property type="entry name" value="OUTER DYNEIN ARM-DOCKING COMPLEX SUBUNIT 1"/>
    <property type="match status" value="1"/>
</dbReference>
<proteinExistence type="predicted"/>
<dbReference type="GO" id="GO:0036158">
    <property type="term" value="P:outer dynein arm assembly"/>
    <property type="evidence" value="ECO:0007669"/>
    <property type="project" value="TreeGrafter"/>
</dbReference>
<protein>
    <recommendedName>
        <fullName evidence="4">ODAD1 central coiled coil region domain-containing protein</fullName>
    </recommendedName>
</protein>
<feature type="coiled-coil region" evidence="2">
    <location>
        <begin position="22"/>
        <end position="53"/>
    </location>
</feature>
<dbReference type="InterPro" id="IPR051876">
    <property type="entry name" value="ODA-DC/CCD"/>
</dbReference>
<feature type="region of interest" description="Disordered" evidence="3">
    <location>
        <begin position="287"/>
        <end position="311"/>
    </location>
</feature>
<feature type="compositionally biased region" description="Low complexity" evidence="3">
    <location>
        <begin position="459"/>
        <end position="482"/>
    </location>
</feature>
<keyword evidence="1 2" id="KW-0175">Coiled coil</keyword>
<feature type="region of interest" description="Disordered" evidence="3">
    <location>
        <begin position="428"/>
        <end position="482"/>
    </location>
</feature>
<dbReference type="GO" id="GO:0005930">
    <property type="term" value="C:axoneme"/>
    <property type="evidence" value="ECO:0007669"/>
    <property type="project" value="TreeGrafter"/>
</dbReference>